<dbReference type="Gene3D" id="3.10.100.10">
    <property type="entry name" value="Mannose-Binding Protein A, subunit A"/>
    <property type="match status" value="1"/>
</dbReference>
<dbReference type="Proteomes" id="UP000036681">
    <property type="component" value="Unplaced"/>
</dbReference>
<evidence type="ECO:0000313" key="2">
    <source>
        <dbReference type="WBParaSite" id="ALUE_0001426901-mRNA-1"/>
    </source>
</evidence>
<dbReference type="AlphaFoldDB" id="A0A0M3I9U3"/>
<sequence length="69" mass="7817">MSPTDYTNWANGQPNLKNGDCVYENVQQGSGKWFSDAIRKIIAIMISSLHSIRKITLEECSMRPSDQQI</sequence>
<keyword evidence="1" id="KW-1185">Reference proteome</keyword>
<dbReference type="InterPro" id="IPR016187">
    <property type="entry name" value="CTDL_fold"/>
</dbReference>
<proteinExistence type="predicted"/>
<protein>
    <submittedName>
        <fullName evidence="2">C-type lectin domain-containing protein</fullName>
    </submittedName>
</protein>
<organism evidence="1 2">
    <name type="scientific">Ascaris lumbricoides</name>
    <name type="common">Giant roundworm</name>
    <dbReference type="NCBI Taxonomy" id="6252"/>
    <lineage>
        <taxon>Eukaryota</taxon>
        <taxon>Metazoa</taxon>
        <taxon>Ecdysozoa</taxon>
        <taxon>Nematoda</taxon>
        <taxon>Chromadorea</taxon>
        <taxon>Rhabditida</taxon>
        <taxon>Spirurina</taxon>
        <taxon>Ascaridomorpha</taxon>
        <taxon>Ascaridoidea</taxon>
        <taxon>Ascarididae</taxon>
        <taxon>Ascaris</taxon>
    </lineage>
</organism>
<dbReference type="WBParaSite" id="ALUE_0001426901-mRNA-1">
    <property type="protein sequence ID" value="ALUE_0001426901-mRNA-1"/>
    <property type="gene ID" value="ALUE_0001426901"/>
</dbReference>
<evidence type="ECO:0000313" key="1">
    <source>
        <dbReference type="Proteomes" id="UP000036681"/>
    </source>
</evidence>
<dbReference type="SUPFAM" id="SSF56436">
    <property type="entry name" value="C-type lectin-like"/>
    <property type="match status" value="1"/>
</dbReference>
<name>A0A0M3I9U3_ASCLU</name>
<accession>A0A0M3I9U3</accession>
<dbReference type="InterPro" id="IPR016186">
    <property type="entry name" value="C-type_lectin-like/link_sf"/>
</dbReference>
<reference evidence="2" key="1">
    <citation type="submission" date="2017-02" db="UniProtKB">
        <authorList>
            <consortium name="WormBaseParasite"/>
        </authorList>
    </citation>
    <scope>IDENTIFICATION</scope>
</reference>